<dbReference type="PROSITE" id="PS00108">
    <property type="entry name" value="PROTEIN_KINASE_ST"/>
    <property type="match status" value="1"/>
</dbReference>
<dbReference type="InterPro" id="IPR011009">
    <property type="entry name" value="Kinase-like_dom_sf"/>
</dbReference>
<dbReference type="FunFam" id="3.30.200.20:FF:001067">
    <property type="entry name" value="CAMK/CAMKL protein kinase"/>
    <property type="match status" value="1"/>
</dbReference>
<feature type="binding site" evidence="3">
    <location>
        <position position="119"/>
    </location>
    <ligand>
        <name>ATP</name>
        <dbReference type="ChEBI" id="CHEBI:30616"/>
    </ligand>
</feature>
<keyword evidence="4" id="KW-0723">Serine/threonine-protein kinase</keyword>
<dbReference type="SUPFAM" id="SSF56112">
    <property type="entry name" value="Protein kinase-like (PK-like)"/>
    <property type="match status" value="1"/>
</dbReference>
<dbReference type="AlphaFoldDB" id="A0AAD5LCN1"/>
<dbReference type="PROSITE" id="PS00107">
    <property type="entry name" value="PROTEIN_KINASE_ATP"/>
    <property type="match status" value="1"/>
</dbReference>
<dbReference type="InterPro" id="IPR008271">
    <property type="entry name" value="Ser/Thr_kinase_AS"/>
</dbReference>
<feature type="region of interest" description="Disordered" evidence="5">
    <location>
        <begin position="1"/>
        <end position="35"/>
    </location>
</feature>
<dbReference type="GO" id="GO:0004674">
    <property type="term" value="F:protein serine/threonine kinase activity"/>
    <property type="evidence" value="ECO:0007669"/>
    <property type="project" value="UniProtKB-KW"/>
</dbReference>
<name>A0AAD5LCN1_PYTIN</name>
<dbReference type="Gene3D" id="3.60.21.10">
    <property type="match status" value="1"/>
</dbReference>
<comment type="similarity">
    <text evidence="4">Belongs to the protein kinase superfamily.</text>
</comment>
<evidence type="ECO:0000256" key="2">
    <source>
        <dbReference type="ARBA" id="ARBA00022840"/>
    </source>
</evidence>
<dbReference type="InterPro" id="IPR029052">
    <property type="entry name" value="Metallo-depent_PP-like"/>
</dbReference>
<evidence type="ECO:0000256" key="5">
    <source>
        <dbReference type="SAM" id="MobiDB-lite"/>
    </source>
</evidence>
<proteinExistence type="inferred from homology"/>
<evidence type="ECO:0000259" key="6">
    <source>
        <dbReference type="PROSITE" id="PS50011"/>
    </source>
</evidence>
<keyword evidence="2 3" id="KW-0067">ATP-binding</keyword>
<feature type="domain" description="Protein kinase" evidence="6">
    <location>
        <begin position="89"/>
        <end position="351"/>
    </location>
</feature>
<evidence type="ECO:0000256" key="3">
    <source>
        <dbReference type="PROSITE-ProRule" id="PRU10141"/>
    </source>
</evidence>
<keyword evidence="4" id="KW-0418">Kinase</keyword>
<evidence type="ECO:0000313" key="7">
    <source>
        <dbReference type="EMBL" id="KAJ0395304.1"/>
    </source>
</evidence>
<dbReference type="InterPro" id="IPR000719">
    <property type="entry name" value="Prot_kinase_dom"/>
</dbReference>
<accession>A0AAD5LCN1</accession>
<sequence>MGNQPSSPRDEIALDADPVSAAGADKSDEDATASSAMSTLATWLCLSPRPARAAEPPSPSPSPPPPPQRSQEDAPLASRQSRRLEQFYEVSTQTLGRGHYAVVCRGRCRRTGTAVAVKKIKRFLTDEKRLRAEIAVLQRVQRHPNIVELLDVFETAREVQLVLELCTGGELFERLADKGPYSEADCVRHLRDMARAVQYLHTQGIVHRDLKPENILLSTMDDATAVVKVADFGLAKIFTGSSMTTKCGTWGYSAPEMISGSGVAFGYDCKVDSWSLGTILYILLSGFHPFDPNGTHSDNEMIECIKACRFDFADEAWSGISDDARDLICHLLVLDPDERYSVEQILSHPWVSGGTDNQHAGPSELPLSPTIHRDLGRYRQQAKEKYGYGRVHVHNATHAKWEFVRNRDESVAGSTWIISDHNWTCH</sequence>
<keyword evidence="8" id="KW-1185">Reference proteome</keyword>
<protein>
    <recommendedName>
        <fullName evidence="6">Protein kinase domain-containing protein</fullName>
    </recommendedName>
</protein>
<dbReference type="Gene3D" id="1.10.510.10">
    <property type="entry name" value="Transferase(Phosphotransferase) domain 1"/>
    <property type="match status" value="1"/>
</dbReference>
<dbReference type="EMBL" id="JAKCXM010000352">
    <property type="protein sequence ID" value="KAJ0395304.1"/>
    <property type="molecule type" value="Genomic_DNA"/>
</dbReference>
<comment type="caution">
    <text evidence="7">The sequence shown here is derived from an EMBL/GenBank/DDBJ whole genome shotgun (WGS) entry which is preliminary data.</text>
</comment>
<evidence type="ECO:0000313" key="8">
    <source>
        <dbReference type="Proteomes" id="UP001209570"/>
    </source>
</evidence>
<dbReference type="Pfam" id="PF14008">
    <property type="entry name" value="Metallophos_C"/>
    <property type="match status" value="1"/>
</dbReference>
<keyword evidence="1 3" id="KW-0547">Nucleotide-binding</keyword>
<dbReference type="Pfam" id="PF00069">
    <property type="entry name" value="Pkinase"/>
    <property type="match status" value="1"/>
</dbReference>
<dbReference type="SMART" id="SM00220">
    <property type="entry name" value="S_TKc"/>
    <property type="match status" value="1"/>
</dbReference>
<feature type="compositionally biased region" description="Pro residues" evidence="5">
    <location>
        <begin position="56"/>
        <end position="68"/>
    </location>
</feature>
<dbReference type="InterPro" id="IPR025733">
    <property type="entry name" value="PAPs_C"/>
</dbReference>
<feature type="region of interest" description="Disordered" evidence="5">
    <location>
        <begin position="47"/>
        <end position="80"/>
    </location>
</feature>
<dbReference type="GO" id="GO:0005524">
    <property type="term" value="F:ATP binding"/>
    <property type="evidence" value="ECO:0007669"/>
    <property type="project" value="UniProtKB-UniRule"/>
</dbReference>
<dbReference type="Proteomes" id="UP001209570">
    <property type="component" value="Unassembled WGS sequence"/>
</dbReference>
<gene>
    <name evidence="7" type="ORF">P43SY_003202</name>
</gene>
<reference evidence="7" key="1">
    <citation type="submission" date="2021-12" db="EMBL/GenBank/DDBJ databases">
        <title>Prjna785345.</title>
        <authorList>
            <person name="Rujirawat T."/>
            <person name="Krajaejun T."/>
        </authorList>
    </citation>
    <scope>NUCLEOTIDE SEQUENCE</scope>
    <source>
        <strain evidence="7">Pi057C3</strain>
    </source>
</reference>
<dbReference type="InterPro" id="IPR017441">
    <property type="entry name" value="Protein_kinase_ATP_BS"/>
</dbReference>
<dbReference type="Gene3D" id="3.30.200.20">
    <property type="entry name" value="Phosphorylase Kinase, domain 1"/>
    <property type="match status" value="1"/>
</dbReference>
<organism evidence="7 8">
    <name type="scientific">Pythium insidiosum</name>
    <name type="common">Pythiosis disease agent</name>
    <dbReference type="NCBI Taxonomy" id="114742"/>
    <lineage>
        <taxon>Eukaryota</taxon>
        <taxon>Sar</taxon>
        <taxon>Stramenopiles</taxon>
        <taxon>Oomycota</taxon>
        <taxon>Peronosporomycetes</taxon>
        <taxon>Pythiales</taxon>
        <taxon>Pythiaceae</taxon>
        <taxon>Pythium</taxon>
    </lineage>
</organism>
<evidence type="ECO:0000256" key="1">
    <source>
        <dbReference type="ARBA" id="ARBA00022741"/>
    </source>
</evidence>
<dbReference type="CDD" id="cd05117">
    <property type="entry name" value="STKc_CAMK"/>
    <property type="match status" value="1"/>
</dbReference>
<dbReference type="PROSITE" id="PS50011">
    <property type="entry name" value="PROTEIN_KINASE_DOM"/>
    <property type="match status" value="1"/>
</dbReference>
<dbReference type="FunFam" id="1.10.510.10:FF:000571">
    <property type="entry name" value="Maternal embryonic leucine zipper kinase"/>
    <property type="match status" value="1"/>
</dbReference>
<keyword evidence="4" id="KW-0808">Transferase</keyword>
<dbReference type="PANTHER" id="PTHR24347">
    <property type="entry name" value="SERINE/THREONINE-PROTEIN KINASE"/>
    <property type="match status" value="1"/>
</dbReference>
<evidence type="ECO:0000256" key="4">
    <source>
        <dbReference type="RuleBase" id="RU000304"/>
    </source>
</evidence>